<dbReference type="SFLD" id="SFLDG01168">
    <property type="entry name" value="Ferric_reductase_subgroup_(FRE"/>
    <property type="match status" value="1"/>
</dbReference>
<feature type="domain" description="FAD-binding FR-type" evidence="11">
    <location>
        <begin position="372"/>
        <end position="510"/>
    </location>
</feature>
<dbReference type="GO" id="GO:0006879">
    <property type="term" value="P:intracellular iron ion homeostasis"/>
    <property type="evidence" value="ECO:0007669"/>
    <property type="project" value="TreeGrafter"/>
</dbReference>
<keyword evidence="5" id="KW-0249">Electron transport</keyword>
<feature type="transmembrane region" description="Helical" evidence="10">
    <location>
        <begin position="177"/>
        <end position="196"/>
    </location>
</feature>
<dbReference type="GO" id="GO:0005886">
    <property type="term" value="C:plasma membrane"/>
    <property type="evidence" value="ECO:0007669"/>
    <property type="project" value="TreeGrafter"/>
</dbReference>
<evidence type="ECO:0000256" key="2">
    <source>
        <dbReference type="ARBA" id="ARBA00006278"/>
    </source>
</evidence>
<name>A0AA38XMZ8_9EURO</name>
<evidence type="ECO:0000256" key="4">
    <source>
        <dbReference type="ARBA" id="ARBA00022692"/>
    </source>
</evidence>
<dbReference type="Pfam" id="PF01794">
    <property type="entry name" value="Ferric_reduct"/>
    <property type="match status" value="1"/>
</dbReference>
<evidence type="ECO:0000256" key="8">
    <source>
        <dbReference type="ARBA" id="ARBA00023065"/>
    </source>
</evidence>
<protein>
    <recommendedName>
        <fullName evidence="11">FAD-binding FR-type domain-containing protein</fullName>
    </recommendedName>
</protein>
<dbReference type="GO" id="GO:0000293">
    <property type="term" value="F:ferric-chelate reductase activity"/>
    <property type="evidence" value="ECO:0007669"/>
    <property type="project" value="UniProtKB-ARBA"/>
</dbReference>
<keyword evidence="3" id="KW-0813">Transport</keyword>
<evidence type="ECO:0000256" key="9">
    <source>
        <dbReference type="ARBA" id="ARBA00023136"/>
    </source>
</evidence>
<feature type="transmembrane region" description="Helical" evidence="10">
    <location>
        <begin position="250"/>
        <end position="268"/>
    </location>
</feature>
<organism evidence="12 13">
    <name type="scientific">Cladophialophora chaetospira</name>
    <dbReference type="NCBI Taxonomy" id="386627"/>
    <lineage>
        <taxon>Eukaryota</taxon>
        <taxon>Fungi</taxon>
        <taxon>Dikarya</taxon>
        <taxon>Ascomycota</taxon>
        <taxon>Pezizomycotina</taxon>
        <taxon>Eurotiomycetes</taxon>
        <taxon>Chaetothyriomycetidae</taxon>
        <taxon>Chaetothyriales</taxon>
        <taxon>Herpotrichiellaceae</taxon>
        <taxon>Cladophialophora</taxon>
    </lineage>
</organism>
<keyword evidence="6 10" id="KW-1133">Transmembrane helix</keyword>
<dbReference type="Proteomes" id="UP001172673">
    <property type="component" value="Unassembled WGS sequence"/>
</dbReference>
<keyword evidence="8" id="KW-0406">Ion transport</keyword>
<keyword evidence="7" id="KW-0560">Oxidoreductase</keyword>
<dbReference type="InterPro" id="IPR013130">
    <property type="entry name" value="Fe3_Rdtase_TM_dom"/>
</dbReference>
<dbReference type="Gene3D" id="3.40.50.80">
    <property type="entry name" value="Nucleotide-binding domain of ferredoxin-NADP reductase (FNR) module"/>
    <property type="match status" value="1"/>
</dbReference>
<dbReference type="CDD" id="cd06186">
    <property type="entry name" value="NOX_Duox_like_FAD_NADP"/>
    <property type="match status" value="1"/>
</dbReference>
<dbReference type="Pfam" id="PF08022">
    <property type="entry name" value="FAD_binding_8"/>
    <property type="match status" value="1"/>
</dbReference>
<dbReference type="PANTHER" id="PTHR32361">
    <property type="entry name" value="FERRIC/CUPRIC REDUCTASE TRANSMEMBRANE COMPONENT"/>
    <property type="match status" value="1"/>
</dbReference>
<evidence type="ECO:0000256" key="10">
    <source>
        <dbReference type="SAM" id="Phobius"/>
    </source>
</evidence>
<dbReference type="InterPro" id="IPR051410">
    <property type="entry name" value="Ferric/Cupric_Reductase"/>
</dbReference>
<evidence type="ECO:0000256" key="6">
    <source>
        <dbReference type="ARBA" id="ARBA00022989"/>
    </source>
</evidence>
<accession>A0AA38XMZ8</accession>
<keyword evidence="13" id="KW-1185">Reference proteome</keyword>
<evidence type="ECO:0000256" key="7">
    <source>
        <dbReference type="ARBA" id="ARBA00023002"/>
    </source>
</evidence>
<dbReference type="InterPro" id="IPR013112">
    <property type="entry name" value="FAD-bd_8"/>
</dbReference>
<dbReference type="SFLD" id="SFLDS00052">
    <property type="entry name" value="Ferric_Reductase_Domain"/>
    <property type="match status" value="1"/>
</dbReference>
<keyword evidence="4 10" id="KW-0812">Transmembrane</keyword>
<proteinExistence type="inferred from homology"/>
<evidence type="ECO:0000259" key="11">
    <source>
        <dbReference type="PROSITE" id="PS51384"/>
    </source>
</evidence>
<evidence type="ECO:0000256" key="5">
    <source>
        <dbReference type="ARBA" id="ARBA00022982"/>
    </source>
</evidence>
<dbReference type="PANTHER" id="PTHR32361:SF12">
    <property type="entry name" value="PUTATIVE (AFU_ORTHOLOGUE AFUA_1G14340)-RELATED"/>
    <property type="match status" value="1"/>
</dbReference>
<comment type="caution">
    <text evidence="12">The sequence shown here is derived from an EMBL/GenBank/DDBJ whole genome shotgun (WGS) entry which is preliminary data.</text>
</comment>
<dbReference type="GO" id="GO:0006826">
    <property type="term" value="P:iron ion transport"/>
    <property type="evidence" value="ECO:0007669"/>
    <property type="project" value="TreeGrafter"/>
</dbReference>
<sequence length="663" mass="73985">MGSLAKFFGDALNAVSGLFDHKHHKTTSSHQSRGLPNGNVTFEAIDAAFGPAVSRTFVAAALGNSSTPAYYTGLAGVNLDMDRKLVVMLWLTIAATVFVVFSIRLAQLFVSYIRTTSCMRTDKPNDQNYFSVDHFSFWEKLKKHLIYAPLGKKRHNRELQLHGGAVSYGTLPSRIHTLIMGVYSIMTIIYCLILDYSNTQNGAIWAELRGRSGILATVNLIPLIVLAQRNNLAIRLLKVSFDTFNLFHRWLGRLVAMLSLIHFFAWLAAYKLDKGKDATIGIFKNAPFLDYGLLGLVAILILPLHSLSFIRHAFYETFLHLHQSLAFLALLGIYVHLDVMHLPAYPAVLIAVLLWAGERIWRIGRIIRLNYSRGYGVTFVIVEALPGDACRVTFQLPRRITIRPGSHMYAYLPSISGWMSHPFSAAWTNIESEPAVAGHDLVPQRPSTPSSLERQSVMDMLKDAPTSVSLVMVAREGMTRKLYDKARAAPEGHLQLRGFLEGPYAGHDSLVSYGTVVMFAGGGGITHHLIQIRHLIAGARAHTVATRRIVLVWSIKDVECMEWVKPWMNEILHMEGRREVLMIKVHVSKPTRRIDHTKSKPTMQIVQGRCDPGAVLDEILPTRIGATMVSVCGPGALADEVRAAVRSRIHRGNLELNEESFTW</sequence>
<comment type="similarity">
    <text evidence="2">Belongs to the ferric reductase (FRE) family.</text>
</comment>
<dbReference type="GO" id="GO:0015677">
    <property type="term" value="P:copper ion import"/>
    <property type="evidence" value="ECO:0007669"/>
    <property type="project" value="TreeGrafter"/>
</dbReference>
<dbReference type="SUPFAM" id="SSF52343">
    <property type="entry name" value="Ferredoxin reductase-like, C-terminal NADP-linked domain"/>
    <property type="match status" value="1"/>
</dbReference>
<dbReference type="Pfam" id="PF08030">
    <property type="entry name" value="NAD_binding_6"/>
    <property type="match status" value="1"/>
</dbReference>
<comment type="subcellular location">
    <subcellularLocation>
        <location evidence="1">Membrane</location>
        <topology evidence="1">Multi-pass membrane protein</topology>
    </subcellularLocation>
</comment>
<evidence type="ECO:0000313" key="13">
    <source>
        <dbReference type="Proteomes" id="UP001172673"/>
    </source>
</evidence>
<evidence type="ECO:0000256" key="1">
    <source>
        <dbReference type="ARBA" id="ARBA00004141"/>
    </source>
</evidence>
<dbReference type="PROSITE" id="PS51384">
    <property type="entry name" value="FAD_FR"/>
    <property type="match status" value="1"/>
</dbReference>
<keyword evidence="9 10" id="KW-0472">Membrane</keyword>
<dbReference type="AlphaFoldDB" id="A0AA38XMZ8"/>
<evidence type="ECO:0000256" key="3">
    <source>
        <dbReference type="ARBA" id="ARBA00022448"/>
    </source>
</evidence>
<dbReference type="InterPro" id="IPR017927">
    <property type="entry name" value="FAD-bd_FR_type"/>
</dbReference>
<dbReference type="InterPro" id="IPR013121">
    <property type="entry name" value="Fe_red_NAD-bd_6"/>
</dbReference>
<dbReference type="EMBL" id="JAPDRK010000001">
    <property type="protein sequence ID" value="KAJ9616432.1"/>
    <property type="molecule type" value="Genomic_DNA"/>
</dbReference>
<feature type="transmembrane region" description="Helical" evidence="10">
    <location>
        <begin position="317"/>
        <end position="337"/>
    </location>
</feature>
<gene>
    <name evidence="12" type="ORF">H2200_000150</name>
</gene>
<evidence type="ECO:0000313" key="12">
    <source>
        <dbReference type="EMBL" id="KAJ9616432.1"/>
    </source>
</evidence>
<feature type="transmembrane region" description="Helical" evidence="10">
    <location>
        <begin position="87"/>
        <end position="110"/>
    </location>
</feature>
<dbReference type="InterPro" id="IPR039261">
    <property type="entry name" value="FNR_nucleotide-bd"/>
</dbReference>
<reference evidence="12" key="1">
    <citation type="submission" date="2022-10" db="EMBL/GenBank/DDBJ databases">
        <title>Culturing micro-colonial fungi from biological soil crusts in the Mojave desert and describing Neophaeococcomyces mojavensis, and introducing the new genera and species Taxawa tesnikishii.</title>
        <authorList>
            <person name="Kurbessoian T."/>
            <person name="Stajich J.E."/>
        </authorList>
    </citation>
    <scope>NUCLEOTIDE SEQUENCE</scope>
    <source>
        <strain evidence="12">TK_41</strain>
    </source>
</reference>
<feature type="transmembrane region" description="Helical" evidence="10">
    <location>
        <begin position="288"/>
        <end position="310"/>
    </location>
</feature>